<proteinExistence type="predicted"/>
<organism evidence="1">
    <name type="scientific">viral metagenome</name>
    <dbReference type="NCBI Taxonomy" id="1070528"/>
    <lineage>
        <taxon>unclassified sequences</taxon>
        <taxon>metagenomes</taxon>
        <taxon>organismal metagenomes</taxon>
    </lineage>
</organism>
<evidence type="ECO:0008006" key="2">
    <source>
        <dbReference type="Google" id="ProtNLM"/>
    </source>
</evidence>
<name>A0A6M3XTG6_9ZZZZ</name>
<protein>
    <recommendedName>
        <fullName evidence="2">Portal protein</fullName>
    </recommendedName>
</protein>
<sequence length="594" mass="67708">MPIDQNIYTYIKSEEARFNSEEIKVGDNWSWNFKNHVQMIFHLKNGQFFTGENNFLRAFNNIMEPILNLSYWSEDIEVKDIVFYIEEENGRVLSFLIKKYHDEVFVKENNIDTLLDEITEDDVDYGGVLVQKGEKRPEVIYLPSIAFCDQTDMEGGPMAFKYNFSPDKLRQMASKGWGDEKNGATISIDDLIVLAEPVKDSGGQDNKTTGKNIEVYIVRGSLPEHYLKDNDNMEDYYNQIHIVGFYTGENSKQEGVTLLRLKESESGLKFHTSKKIYGRALGRGVGEGLLHPQIWTNFLEIHKMNMLEAGSKVLPYTDDDAFANRNNLQDKENLEMSTIEEGKVIRLIPTIEPAKIQLFEGSINSFFEQAQTIGSAFDPMLGKEQASGTTFRGQERTVAQGRGLHDRRRGQRAKFIEELYRWDIIPRMTKKILGGTKFLATLTTEEMNWTSERMIENYANKRRNEQVLSGELPTEKEVLMEEASKKFKKVGNKWLINILKNEFKNVEIKIGINVASKQKNLIAMTDKILSIFQFIFSNPQGFQQVMQMSGMSAAFNDILEFSGISGVDFSNIGQLPAQQAQPAVGAKVPQTLNG</sequence>
<reference evidence="1" key="1">
    <citation type="submission" date="2020-03" db="EMBL/GenBank/DDBJ databases">
        <title>The deep terrestrial virosphere.</title>
        <authorList>
            <person name="Holmfeldt K."/>
            <person name="Nilsson E."/>
            <person name="Simone D."/>
            <person name="Lopez-Fernandez M."/>
            <person name="Wu X."/>
            <person name="de Brujin I."/>
            <person name="Lundin D."/>
            <person name="Andersson A."/>
            <person name="Bertilsson S."/>
            <person name="Dopson M."/>
        </authorList>
    </citation>
    <scope>NUCLEOTIDE SEQUENCE</scope>
    <source>
        <strain evidence="1">TM448B01816</strain>
    </source>
</reference>
<accession>A0A6M3XTG6</accession>
<gene>
    <name evidence="1" type="ORF">TM448B01816_0007</name>
</gene>
<dbReference type="AlphaFoldDB" id="A0A6M3XTG6"/>
<evidence type="ECO:0000313" key="1">
    <source>
        <dbReference type="EMBL" id="QJI00084.1"/>
    </source>
</evidence>
<dbReference type="EMBL" id="MT144827">
    <property type="protein sequence ID" value="QJI00084.1"/>
    <property type="molecule type" value="Genomic_DNA"/>
</dbReference>